<dbReference type="PROSITE" id="PS50088">
    <property type="entry name" value="ANK_REPEAT"/>
    <property type="match status" value="2"/>
</dbReference>
<accession>A0A5A8DFH1</accession>
<keyword evidence="1" id="KW-0677">Repeat</keyword>
<feature type="repeat" description="ANK" evidence="3">
    <location>
        <begin position="61"/>
        <end position="93"/>
    </location>
</feature>
<keyword evidence="4" id="KW-0732">Signal</keyword>
<reference evidence="5 6" key="1">
    <citation type="submission" date="2019-07" db="EMBL/GenBank/DDBJ databases">
        <title>Genomes of Cafeteria roenbergensis.</title>
        <authorList>
            <person name="Fischer M.G."/>
            <person name="Hackl T."/>
            <person name="Roman M."/>
        </authorList>
    </citation>
    <scope>NUCLEOTIDE SEQUENCE [LARGE SCALE GENOMIC DNA]</scope>
    <source>
        <strain evidence="5 6">E4-10P</strain>
    </source>
</reference>
<dbReference type="Pfam" id="PF12796">
    <property type="entry name" value="Ank_2"/>
    <property type="match status" value="1"/>
</dbReference>
<dbReference type="PANTHER" id="PTHR23206">
    <property type="entry name" value="MASK PROTEIN"/>
    <property type="match status" value="1"/>
</dbReference>
<evidence type="ECO:0000256" key="2">
    <source>
        <dbReference type="ARBA" id="ARBA00023043"/>
    </source>
</evidence>
<dbReference type="AlphaFoldDB" id="A0A5A8DFH1"/>
<dbReference type="PANTHER" id="PTHR23206:SF8">
    <property type="entry name" value="ANKYRIN REPEAT AND KH DOMAIN-CONTAINING 1"/>
    <property type="match status" value="1"/>
</dbReference>
<evidence type="ECO:0000256" key="3">
    <source>
        <dbReference type="PROSITE-ProRule" id="PRU00023"/>
    </source>
</evidence>
<dbReference type="InterPro" id="IPR051631">
    <property type="entry name" value="Ankyrin-KH/SAM_domain"/>
</dbReference>
<dbReference type="SUPFAM" id="SSF48403">
    <property type="entry name" value="Ankyrin repeat"/>
    <property type="match status" value="1"/>
</dbReference>
<dbReference type="Gene3D" id="1.25.40.20">
    <property type="entry name" value="Ankyrin repeat-containing domain"/>
    <property type="match status" value="1"/>
</dbReference>
<dbReference type="OrthoDB" id="366390at2759"/>
<evidence type="ECO:0000256" key="1">
    <source>
        <dbReference type="ARBA" id="ARBA00022737"/>
    </source>
</evidence>
<evidence type="ECO:0000313" key="5">
    <source>
        <dbReference type="EMBL" id="KAA0164166.1"/>
    </source>
</evidence>
<sequence>MWAAHHVKVEALALLLDRGASLACKNKDGESALLWAVWSGKVEAMAMLLDRGADLEAKSNCGDTALISAAKQGNVDAVASLLDHGVNLEVKNNVSSSAAMAGQPHSSGLPGIAMWKLWRCCWTVAPTRRSETMMAGPPSIGAGRTLAGVRFLALSASSAGVAGVCL</sequence>
<name>A0A5A8DFH1_CAFRO</name>
<dbReference type="PROSITE" id="PS50297">
    <property type="entry name" value="ANK_REP_REGION"/>
    <property type="match status" value="2"/>
</dbReference>
<organism evidence="5 6">
    <name type="scientific">Cafeteria roenbergensis</name>
    <name type="common">Marine flagellate</name>
    <dbReference type="NCBI Taxonomy" id="33653"/>
    <lineage>
        <taxon>Eukaryota</taxon>
        <taxon>Sar</taxon>
        <taxon>Stramenopiles</taxon>
        <taxon>Bigyra</taxon>
        <taxon>Opalozoa</taxon>
        <taxon>Bicosoecida</taxon>
        <taxon>Cafeteriaceae</taxon>
        <taxon>Cafeteria</taxon>
    </lineage>
</organism>
<gene>
    <name evidence="5" type="ORF">FNF27_07823</name>
</gene>
<dbReference type="EMBL" id="VLTO01000104">
    <property type="protein sequence ID" value="KAA0164166.1"/>
    <property type="molecule type" value="Genomic_DNA"/>
</dbReference>
<comment type="caution">
    <text evidence="5">The sequence shown here is derived from an EMBL/GenBank/DDBJ whole genome shotgun (WGS) entry which is preliminary data.</text>
</comment>
<protein>
    <submittedName>
        <fullName evidence="5">Uncharacterized protein</fullName>
    </submittedName>
</protein>
<evidence type="ECO:0000256" key="4">
    <source>
        <dbReference type="SAM" id="SignalP"/>
    </source>
</evidence>
<dbReference type="InterPro" id="IPR036770">
    <property type="entry name" value="Ankyrin_rpt-contain_sf"/>
</dbReference>
<evidence type="ECO:0000313" key="6">
    <source>
        <dbReference type="Proteomes" id="UP000322899"/>
    </source>
</evidence>
<keyword evidence="2 3" id="KW-0040">ANK repeat</keyword>
<dbReference type="Proteomes" id="UP000322899">
    <property type="component" value="Unassembled WGS sequence"/>
</dbReference>
<proteinExistence type="predicted"/>
<dbReference type="InterPro" id="IPR002110">
    <property type="entry name" value="Ankyrin_rpt"/>
</dbReference>
<feature type="repeat" description="ANK" evidence="3">
    <location>
        <begin position="28"/>
        <end position="60"/>
    </location>
</feature>
<dbReference type="SMART" id="SM00248">
    <property type="entry name" value="ANK"/>
    <property type="match status" value="2"/>
</dbReference>
<feature type="chain" id="PRO_5022808521" evidence="4">
    <location>
        <begin position="24"/>
        <end position="166"/>
    </location>
</feature>
<feature type="signal peptide" evidence="4">
    <location>
        <begin position="1"/>
        <end position="23"/>
    </location>
</feature>